<keyword evidence="9" id="KW-1185">Reference proteome</keyword>
<dbReference type="Gene3D" id="3.30.450.40">
    <property type="match status" value="1"/>
</dbReference>
<evidence type="ECO:0000256" key="6">
    <source>
        <dbReference type="SAM" id="MobiDB-lite"/>
    </source>
</evidence>
<dbReference type="PANTHER" id="PTHR43047:SF71">
    <property type="entry name" value="HISTIDINE KINASE CONTAINING CHEY-HOMOLOGOUS RECEIVER DOMAIN-RELATED"/>
    <property type="match status" value="1"/>
</dbReference>
<dbReference type="AlphaFoldDB" id="A0A3A8JKU8"/>
<dbReference type="SUPFAM" id="SSF47384">
    <property type="entry name" value="Homodimeric domain of signal transducing histidine kinase"/>
    <property type="match status" value="1"/>
</dbReference>
<organism evidence="8 9">
    <name type="scientific">Corallococcus terminator</name>
    <dbReference type="NCBI Taxonomy" id="2316733"/>
    <lineage>
        <taxon>Bacteria</taxon>
        <taxon>Pseudomonadati</taxon>
        <taxon>Myxococcota</taxon>
        <taxon>Myxococcia</taxon>
        <taxon>Myxococcales</taxon>
        <taxon>Cystobacterineae</taxon>
        <taxon>Myxococcaceae</taxon>
        <taxon>Corallococcus</taxon>
    </lineage>
</organism>
<comment type="caution">
    <text evidence="8">The sequence shown here is derived from an EMBL/GenBank/DDBJ whole genome shotgun (WGS) entry which is preliminary data.</text>
</comment>
<dbReference type="GO" id="GO:0000155">
    <property type="term" value="F:phosphorelay sensor kinase activity"/>
    <property type="evidence" value="ECO:0007669"/>
    <property type="project" value="InterPro"/>
</dbReference>
<sequence length="492" mass="54764">MSPGRRKKASRHDMREEASGPSTRCLPPADPSFASLEQAYRRLEHLYEISKLFASFKSVAQSFDPALGILAKSLPLRSAVLIQTENGQSRMIIWPSEFQDSERLRAVKKHAEASYAYLVGAKSTESLGLSEQPGETLLPWQEQSEGDEEKRFIVIPLVVAQHSLFGALQLEGAMSLDKKDLTFVNAIANQLAIALERDRAWRRDITRREDAEEERSQAETRGAASERDRLVAESSSDRYEALARENAQLYKQAQVAVREREQILGVVSHDLRNPLSTIIMTTDALAQQEATARRPELPVPKAVERIQRAAERMMRLIDDLLDFVSIERGHLSIKRQPNDAGALVNETLASFERVAQEHRLTMTAEVEPRLPPILCDRVRILQVLSNLVGNATKVTAEGGHITLKVEAHENQSVFAVADDGPGIRADDIKHLFDRYWRSGEARYRGTGQGLAIASGIVDAHGGRIWVESERGHGATFRFTVPLAEDVSTVATP</sequence>
<evidence type="ECO:0000256" key="4">
    <source>
        <dbReference type="ARBA" id="ARBA00022679"/>
    </source>
</evidence>
<dbReference type="PANTHER" id="PTHR43047">
    <property type="entry name" value="TWO-COMPONENT HISTIDINE PROTEIN KINASE"/>
    <property type="match status" value="1"/>
</dbReference>
<evidence type="ECO:0000256" key="5">
    <source>
        <dbReference type="ARBA" id="ARBA00022777"/>
    </source>
</evidence>
<evidence type="ECO:0000256" key="3">
    <source>
        <dbReference type="ARBA" id="ARBA00022553"/>
    </source>
</evidence>
<evidence type="ECO:0000259" key="7">
    <source>
        <dbReference type="PROSITE" id="PS50109"/>
    </source>
</evidence>
<dbReference type="Gene3D" id="1.10.287.130">
    <property type="match status" value="1"/>
</dbReference>
<proteinExistence type="predicted"/>
<dbReference type="FunFam" id="3.30.565.10:FF:000006">
    <property type="entry name" value="Sensor histidine kinase WalK"/>
    <property type="match status" value="1"/>
</dbReference>
<evidence type="ECO:0000313" key="8">
    <source>
        <dbReference type="EMBL" id="RKG92914.1"/>
    </source>
</evidence>
<dbReference type="SUPFAM" id="SSF55781">
    <property type="entry name" value="GAF domain-like"/>
    <property type="match status" value="1"/>
</dbReference>
<dbReference type="EC" id="2.7.13.3" evidence="2"/>
<dbReference type="Gene3D" id="3.30.565.10">
    <property type="entry name" value="Histidine kinase-like ATPase, C-terminal domain"/>
    <property type="match status" value="1"/>
</dbReference>
<keyword evidence="3" id="KW-0597">Phosphoprotein</keyword>
<dbReference type="PROSITE" id="PS50109">
    <property type="entry name" value="HIS_KIN"/>
    <property type="match status" value="1"/>
</dbReference>
<dbReference type="SUPFAM" id="SSF55874">
    <property type="entry name" value="ATPase domain of HSP90 chaperone/DNA topoisomerase II/histidine kinase"/>
    <property type="match status" value="1"/>
</dbReference>
<dbReference type="GO" id="GO:0009927">
    <property type="term" value="F:histidine phosphotransfer kinase activity"/>
    <property type="evidence" value="ECO:0007669"/>
    <property type="project" value="TreeGrafter"/>
</dbReference>
<feature type="region of interest" description="Disordered" evidence="6">
    <location>
        <begin position="1"/>
        <end position="29"/>
    </location>
</feature>
<dbReference type="InterPro" id="IPR003661">
    <property type="entry name" value="HisK_dim/P_dom"/>
</dbReference>
<dbReference type="CDD" id="cd00082">
    <property type="entry name" value="HisKA"/>
    <property type="match status" value="1"/>
</dbReference>
<feature type="region of interest" description="Disordered" evidence="6">
    <location>
        <begin position="209"/>
        <end position="232"/>
    </location>
</feature>
<gene>
    <name evidence="8" type="ORF">D7V88_04385</name>
</gene>
<dbReference type="SMART" id="SM00387">
    <property type="entry name" value="HATPase_c"/>
    <property type="match status" value="1"/>
</dbReference>
<feature type="domain" description="Histidine kinase" evidence="7">
    <location>
        <begin position="266"/>
        <end position="484"/>
    </location>
</feature>
<comment type="catalytic activity">
    <reaction evidence="1">
        <text>ATP + protein L-histidine = ADP + protein N-phospho-L-histidine.</text>
        <dbReference type="EC" id="2.7.13.3"/>
    </reaction>
</comment>
<dbReference type="GO" id="GO:0005886">
    <property type="term" value="C:plasma membrane"/>
    <property type="evidence" value="ECO:0007669"/>
    <property type="project" value="TreeGrafter"/>
</dbReference>
<protein>
    <recommendedName>
        <fullName evidence="2">histidine kinase</fullName>
        <ecNumber evidence="2">2.7.13.3</ecNumber>
    </recommendedName>
</protein>
<dbReference type="Pfam" id="PF00512">
    <property type="entry name" value="HisKA"/>
    <property type="match status" value="1"/>
</dbReference>
<keyword evidence="4" id="KW-0808">Transferase</keyword>
<evidence type="ECO:0000256" key="2">
    <source>
        <dbReference type="ARBA" id="ARBA00012438"/>
    </source>
</evidence>
<name>A0A3A8JKU8_9BACT</name>
<dbReference type="InterPro" id="IPR036097">
    <property type="entry name" value="HisK_dim/P_sf"/>
</dbReference>
<evidence type="ECO:0000256" key="1">
    <source>
        <dbReference type="ARBA" id="ARBA00000085"/>
    </source>
</evidence>
<keyword evidence="5 8" id="KW-0418">Kinase</keyword>
<dbReference type="Pfam" id="PF02518">
    <property type="entry name" value="HATPase_c"/>
    <property type="match status" value="1"/>
</dbReference>
<reference evidence="9" key="1">
    <citation type="submission" date="2018-09" db="EMBL/GenBank/DDBJ databases">
        <authorList>
            <person name="Livingstone P.G."/>
            <person name="Whitworth D.E."/>
        </authorList>
    </citation>
    <scope>NUCLEOTIDE SEQUENCE [LARGE SCALE GENOMIC DNA]</scope>
    <source>
        <strain evidence="9">CA054A</strain>
    </source>
</reference>
<dbReference type="InterPro" id="IPR029016">
    <property type="entry name" value="GAF-like_dom_sf"/>
</dbReference>
<feature type="compositionally biased region" description="Basic residues" evidence="6">
    <location>
        <begin position="1"/>
        <end position="10"/>
    </location>
</feature>
<accession>A0A3A8JKU8</accession>
<evidence type="ECO:0000313" key="9">
    <source>
        <dbReference type="Proteomes" id="UP000268094"/>
    </source>
</evidence>
<dbReference type="InterPro" id="IPR004358">
    <property type="entry name" value="Sig_transdc_His_kin-like_C"/>
</dbReference>
<dbReference type="PRINTS" id="PR00344">
    <property type="entry name" value="BCTRLSENSOR"/>
</dbReference>
<dbReference type="SMART" id="SM00388">
    <property type="entry name" value="HisKA"/>
    <property type="match status" value="1"/>
</dbReference>
<dbReference type="InterPro" id="IPR036890">
    <property type="entry name" value="HATPase_C_sf"/>
</dbReference>
<dbReference type="Proteomes" id="UP000268094">
    <property type="component" value="Unassembled WGS sequence"/>
</dbReference>
<dbReference type="InterPro" id="IPR005467">
    <property type="entry name" value="His_kinase_dom"/>
</dbReference>
<dbReference type="EMBL" id="RAVZ01000017">
    <property type="protein sequence ID" value="RKG92914.1"/>
    <property type="molecule type" value="Genomic_DNA"/>
</dbReference>
<dbReference type="InterPro" id="IPR003594">
    <property type="entry name" value="HATPase_dom"/>
</dbReference>